<evidence type="ECO:0000313" key="7">
    <source>
        <dbReference type="Proteomes" id="UP000439965"/>
    </source>
</evidence>
<dbReference type="Proteomes" id="UP000439965">
    <property type="component" value="Unassembled WGS sequence"/>
</dbReference>
<evidence type="ECO:0000256" key="1">
    <source>
        <dbReference type="SAM" id="Phobius"/>
    </source>
</evidence>
<evidence type="ECO:0000313" key="6">
    <source>
        <dbReference type="EMBL" id="QOG28007.1"/>
    </source>
</evidence>
<reference evidence="3 10" key="5">
    <citation type="submission" date="2023-06" db="EMBL/GenBank/DDBJ databases">
        <title>Acute promotion of culturable opportunistic pathogens and persistent increase of antibiotic resistance following antibiotic exposure in mouse gut microbiota.</title>
        <authorList>
            <person name="Li L."/>
            <person name="Wang B."/>
            <person name="Sun Y."/>
            <person name="Wang M."/>
            <person name="Xu H."/>
        </authorList>
    </citation>
    <scope>NUCLEOTIDE SEQUENCE [LARGE SCALE GENOMIC DNA]</scope>
    <source>
        <strain evidence="3 10">CRI2_2</strain>
    </source>
</reference>
<feature type="transmembrane region" description="Helical" evidence="1">
    <location>
        <begin position="74"/>
        <end position="93"/>
    </location>
</feature>
<evidence type="ECO:0000313" key="4">
    <source>
        <dbReference type="EMBL" id="MDT2688916.1"/>
    </source>
</evidence>
<evidence type="ECO:0000313" key="10">
    <source>
        <dbReference type="Proteomes" id="UP001241571"/>
    </source>
</evidence>
<keyword evidence="1" id="KW-0472">Membrane</keyword>
<dbReference type="GeneID" id="93224814"/>
<gene>
    <name evidence="6" type="ORF">EGM181_12420</name>
    <name evidence="5" type="ORF">GTI89_13515</name>
    <name evidence="2" type="ORF">HWH42_16985</name>
    <name evidence="4" type="ORF">P7E30_01690</name>
    <name evidence="3" type="ORF">QRX88_03060</name>
</gene>
<dbReference type="EMBL" id="CP050485">
    <property type="protein sequence ID" value="QOG28007.1"/>
    <property type="molecule type" value="Genomic_DNA"/>
</dbReference>
<feature type="transmembrane region" description="Helical" evidence="1">
    <location>
        <begin position="149"/>
        <end position="176"/>
    </location>
</feature>
<reference evidence="6 8" key="2">
    <citation type="submission" date="2020-03" db="EMBL/GenBank/DDBJ databases">
        <title>Characterization of ganglioside-mimicking enterococci.</title>
        <authorList>
            <person name="Patry R.T."/>
            <person name="Nothaft H."/>
            <person name="Bridger R."/>
            <person name="Shajahan A."/>
            <person name="Huynh S."/>
            <person name="Sanchez S."/>
            <person name="Azadi P."/>
            <person name="Cooper K."/>
            <person name="Miller W.G."/>
            <person name="Parker C.T."/>
            <person name="Wells L."/>
            <person name="Szymanski C.M."/>
        </authorList>
    </citation>
    <scope>NUCLEOTIDE SEQUENCE [LARGE SCALE GENOMIC DNA]</scope>
    <source>
        <strain evidence="6 8">EGM181</strain>
    </source>
</reference>
<sequence length="204" mass="22188">MKKHSVRHLTIAALLIGMGIVIPMVMPKIVIGPASFTLASHVPLFVAMFFSPGMAIAVALGTTFGFFITLPPIIALRALSHVVFAVIGAFYLQKNPSILLKNGKPTLFNARFQAFNLVIGLIHSIVEMLVVAVFYFTGNVPGTAFDGNFYYFLFVLMGIGGLIHSLIDYNLAYFVAGALSKQFDIRSFSSAKKLLLGKKKQVLS</sequence>
<evidence type="ECO:0000313" key="8">
    <source>
        <dbReference type="Proteomes" id="UP000516696"/>
    </source>
</evidence>
<evidence type="ECO:0008006" key="11">
    <source>
        <dbReference type="Google" id="ProtNLM"/>
    </source>
</evidence>
<feature type="transmembrane region" description="Helical" evidence="1">
    <location>
        <begin position="42"/>
        <end position="68"/>
    </location>
</feature>
<dbReference type="EMBL" id="WVTI01000014">
    <property type="protein sequence ID" value="MXS27072.1"/>
    <property type="molecule type" value="Genomic_DNA"/>
</dbReference>
<dbReference type="Proteomes" id="UP001241571">
    <property type="component" value="Unassembled WGS sequence"/>
</dbReference>
<evidence type="ECO:0000313" key="5">
    <source>
        <dbReference type="EMBL" id="MXS27072.1"/>
    </source>
</evidence>
<keyword evidence="1" id="KW-0812">Transmembrane</keyword>
<reference evidence="2 9" key="3">
    <citation type="submission" date="2020-06" db="EMBL/GenBank/DDBJ databases">
        <title>Crossreactivity between MHC class I-restricted antigens from cancer cells and an enterococcal bacteriophage.</title>
        <authorList>
            <person name="Fluckiger A."/>
            <person name="Daillere R."/>
            <person name="Sassi M."/>
            <person name="Cattoir V."/>
            <person name="Kroemer G."/>
            <person name="Zitvogel L."/>
        </authorList>
    </citation>
    <scope>NUCLEOTIDE SEQUENCE [LARGE SCALE GENOMIC DNA]</scope>
    <source>
        <strain evidence="2 9">EG4</strain>
    </source>
</reference>
<dbReference type="AlphaFoldDB" id="A0A1V8Z2G0"/>
<organism evidence="5 7">
    <name type="scientific">Enterococcus gallinarum</name>
    <dbReference type="NCBI Taxonomy" id="1353"/>
    <lineage>
        <taxon>Bacteria</taxon>
        <taxon>Bacillati</taxon>
        <taxon>Bacillota</taxon>
        <taxon>Bacilli</taxon>
        <taxon>Lactobacillales</taxon>
        <taxon>Enterococcaceae</taxon>
        <taxon>Enterococcus</taxon>
    </lineage>
</organism>
<feature type="transmembrane region" description="Helical" evidence="1">
    <location>
        <begin position="6"/>
        <end position="30"/>
    </location>
</feature>
<dbReference type="EMBL" id="JASUBT010000002">
    <property type="protein sequence ID" value="MDL4934698.1"/>
    <property type="molecule type" value="Genomic_DNA"/>
</dbReference>
<feature type="transmembrane region" description="Helical" evidence="1">
    <location>
        <begin position="114"/>
        <end position="137"/>
    </location>
</feature>
<reference evidence="4" key="4">
    <citation type="submission" date="2023-03" db="EMBL/GenBank/DDBJ databases">
        <authorList>
            <person name="Shen W."/>
            <person name="Cai J."/>
        </authorList>
    </citation>
    <scope>NUCLEOTIDE SEQUENCE</scope>
    <source>
        <strain evidence="4">K69-2</strain>
    </source>
</reference>
<dbReference type="Proteomes" id="UP000571857">
    <property type="component" value="Unassembled WGS sequence"/>
</dbReference>
<keyword evidence="1" id="KW-1133">Transmembrane helix</keyword>
<dbReference type="EMBL" id="JARPZN010000001">
    <property type="protein sequence ID" value="MDT2688916.1"/>
    <property type="molecule type" value="Genomic_DNA"/>
</dbReference>
<protein>
    <recommendedName>
        <fullName evidence="11">Niacin transporter NiaX</fullName>
    </recommendedName>
</protein>
<evidence type="ECO:0000313" key="9">
    <source>
        <dbReference type="Proteomes" id="UP000571857"/>
    </source>
</evidence>
<dbReference type="RefSeq" id="WP_003125974.1">
    <property type="nucleotide sequence ID" value="NZ_BSYC01000001.1"/>
</dbReference>
<proteinExistence type="predicted"/>
<name>A0A1V8Z2G0_ENTGA</name>
<evidence type="ECO:0000313" key="3">
    <source>
        <dbReference type="EMBL" id="MDL4934698.1"/>
    </source>
</evidence>
<reference evidence="5 7" key="1">
    <citation type="submission" date="2019-04" db="EMBL/GenBank/DDBJ databases">
        <title>Step-wise assembly of the neonatal virome modulated by breast feeding.</title>
        <authorList>
            <person name="Liang G."/>
            <person name="Bushman F."/>
        </authorList>
    </citation>
    <scope>NUCLEOTIDE SEQUENCE [LARGE SCALE GENOMIC DNA]</scope>
    <source>
        <strain evidence="5 7">E3404</strain>
    </source>
</reference>
<dbReference type="Proteomes" id="UP001183682">
    <property type="component" value="Unassembled WGS sequence"/>
</dbReference>
<accession>A0A1V8Z2G0</accession>
<dbReference type="Proteomes" id="UP000516696">
    <property type="component" value="Chromosome"/>
</dbReference>
<dbReference type="EMBL" id="JABXJK010000089">
    <property type="protein sequence ID" value="MBA0974263.1"/>
    <property type="molecule type" value="Genomic_DNA"/>
</dbReference>
<evidence type="ECO:0000313" key="2">
    <source>
        <dbReference type="EMBL" id="MBA0974263.1"/>
    </source>
</evidence>